<keyword evidence="3" id="KW-1185">Reference proteome</keyword>
<keyword evidence="1" id="KW-1133">Transmembrane helix</keyword>
<evidence type="ECO:0000256" key="1">
    <source>
        <dbReference type="SAM" id="Phobius"/>
    </source>
</evidence>
<dbReference type="RefSeq" id="WP_390283913.1">
    <property type="nucleotide sequence ID" value="NZ_JBHUDI010000001.1"/>
</dbReference>
<feature type="transmembrane region" description="Helical" evidence="1">
    <location>
        <begin position="269"/>
        <end position="289"/>
    </location>
</feature>
<dbReference type="AlphaFoldDB" id="A0ABD6BCS9"/>
<feature type="transmembrane region" description="Helical" evidence="1">
    <location>
        <begin position="309"/>
        <end position="332"/>
    </location>
</feature>
<dbReference type="Gene3D" id="1.20.210.10">
    <property type="entry name" value="Cytochrome c oxidase-like, subunit I domain"/>
    <property type="match status" value="1"/>
</dbReference>
<gene>
    <name evidence="2" type="ORF">ACFR99_02105</name>
</gene>
<keyword evidence="1" id="KW-0472">Membrane</keyword>
<feature type="transmembrane region" description="Helical" evidence="1">
    <location>
        <begin position="211"/>
        <end position="230"/>
    </location>
</feature>
<feature type="transmembrane region" description="Helical" evidence="1">
    <location>
        <begin position="236"/>
        <end position="257"/>
    </location>
</feature>
<proteinExistence type="predicted"/>
<feature type="transmembrane region" description="Helical" evidence="1">
    <location>
        <begin position="179"/>
        <end position="199"/>
    </location>
</feature>
<evidence type="ECO:0000313" key="2">
    <source>
        <dbReference type="EMBL" id="MFD1562365.1"/>
    </source>
</evidence>
<dbReference type="InterPro" id="IPR036927">
    <property type="entry name" value="Cyt_c_oxase-like_su1_sf"/>
</dbReference>
<feature type="transmembrane region" description="Helical" evidence="1">
    <location>
        <begin position="40"/>
        <end position="61"/>
    </location>
</feature>
<protein>
    <submittedName>
        <fullName evidence="2">Uncharacterized protein</fullName>
    </submittedName>
</protein>
<keyword evidence="1" id="KW-0812">Transmembrane</keyword>
<evidence type="ECO:0000313" key="3">
    <source>
        <dbReference type="Proteomes" id="UP001597076"/>
    </source>
</evidence>
<comment type="caution">
    <text evidence="2">The sequence shown here is derived from an EMBL/GenBank/DDBJ whole genome shotgun (WGS) entry which is preliminary data.</text>
</comment>
<sequence length="422" mass="44186">MQTRTNPFIVMAGLYLTVGLAAVVGALAVESGLVESLPRLRWVLIHLVTIGGLTQAVFGVLPSLVTATDASARRPADSHRWLQWLALNAGYPLLLLGMATGTTLVSITGATIVLGALGLLVSTVLRTTGRATPRGLSRYYRLAPWFLVVGILAAFGMLLGIHGPGGYLGSLEAHVHANVWGFLALIVAGALLTLLPALLEAELRYPRLVSVTFWGLTIGVVGLVAGPWLARHEVTILGLASYVVGTGALLANVVGTYRRSDRNHTRRIALVLGAYLWLAFPVPWAPFVLLVPDAVPAGAIEIAAINGLIFGWMLQLAMAFLPVVAAAFAQPVADRGVVEAVAAVAAEHPQPSWIQVGSVNLGMLALWLTAVPVLGELAASATLAGFALIAVAWALFVVSLWRSIASPTSEGAGRRGATRDAA</sequence>
<feature type="transmembrane region" description="Helical" evidence="1">
    <location>
        <begin position="139"/>
        <end position="159"/>
    </location>
</feature>
<dbReference type="SUPFAM" id="SSF81442">
    <property type="entry name" value="Cytochrome c oxidase subunit I-like"/>
    <property type="match status" value="1"/>
</dbReference>
<feature type="transmembrane region" description="Helical" evidence="1">
    <location>
        <begin position="81"/>
        <end position="99"/>
    </location>
</feature>
<organism evidence="2 3">
    <name type="scientific">Haloarchaeobius amylolyticus</name>
    <dbReference type="NCBI Taxonomy" id="1198296"/>
    <lineage>
        <taxon>Archaea</taxon>
        <taxon>Methanobacteriati</taxon>
        <taxon>Methanobacteriota</taxon>
        <taxon>Stenosarchaea group</taxon>
        <taxon>Halobacteria</taxon>
        <taxon>Halobacteriales</taxon>
        <taxon>Halorubellaceae</taxon>
        <taxon>Haloarchaeobius</taxon>
    </lineage>
</organism>
<feature type="transmembrane region" description="Helical" evidence="1">
    <location>
        <begin position="7"/>
        <end position="28"/>
    </location>
</feature>
<dbReference type="EMBL" id="JBHUDI010000001">
    <property type="protein sequence ID" value="MFD1562365.1"/>
    <property type="molecule type" value="Genomic_DNA"/>
</dbReference>
<name>A0ABD6BCS9_9EURY</name>
<feature type="transmembrane region" description="Helical" evidence="1">
    <location>
        <begin position="381"/>
        <end position="401"/>
    </location>
</feature>
<reference evidence="2 3" key="1">
    <citation type="journal article" date="2019" name="Int. J. Syst. Evol. Microbiol.">
        <title>The Global Catalogue of Microorganisms (GCM) 10K type strain sequencing project: providing services to taxonomists for standard genome sequencing and annotation.</title>
        <authorList>
            <consortium name="The Broad Institute Genomics Platform"/>
            <consortium name="The Broad Institute Genome Sequencing Center for Infectious Disease"/>
            <person name="Wu L."/>
            <person name="Ma J."/>
        </authorList>
    </citation>
    <scope>NUCLEOTIDE SEQUENCE [LARGE SCALE GENOMIC DNA]</scope>
    <source>
        <strain evidence="2 3">CGMCC 1.12230</strain>
    </source>
</reference>
<accession>A0ABD6BCS9</accession>
<feature type="transmembrane region" description="Helical" evidence="1">
    <location>
        <begin position="105"/>
        <end position="127"/>
    </location>
</feature>
<feature type="transmembrane region" description="Helical" evidence="1">
    <location>
        <begin position="353"/>
        <end position="375"/>
    </location>
</feature>
<dbReference type="Proteomes" id="UP001597076">
    <property type="component" value="Unassembled WGS sequence"/>
</dbReference>